<accession>A0AAV2Z898</accession>
<feature type="compositionally biased region" description="Basic and acidic residues" evidence="2">
    <location>
        <begin position="305"/>
        <end position="320"/>
    </location>
</feature>
<proteinExistence type="predicted"/>
<comment type="caution">
    <text evidence="3">The sequence shown here is derived from an EMBL/GenBank/DDBJ whole genome shotgun (WGS) entry which is preliminary data.</text>
</comment>
<evidence type="ECO:0000313" key="3">
    <source>
        <dbReference type="EMBL" id="DBA01759.1"/>
    </source>
</evidence>
<evidence type="ECO:0000256" key="1">
    <source>
        <dbReference type="SAM" id="Coils"/>
    </source>
</evidence>
<dbReference type="Gene3D" id="2.60.120.680">
    <property type="entry name" value="GOLD domain"/>
    <property type="match status" value="1"/>
</dbReference>
<name>A0AAV2Z898_9STRA</name>
<keyword evidence="4" id="KW-1185">Reference proteome</keyword>
<reference evidence="3" key="1">
    <citation type="submission" date="2022-11" db="EMBL/GenBank/DDBJ databases">
        <authorList>
            <person name="Morgan W.R."/>
            <person name="Tartar A."/>
        </authorList>
    </citation>
    <scope>NUCLEOTIDE SEQUENCE</scope>
    <source>
        <strain evidence="3">ARSEF 373</strain>
    </source>
</reference>
<evidence type="ECO:0000256" key="2">
    <source>
        <dbReference type="SAM" id="MobiDB-lite"/>
    </source>
</evidence>
<sequence length="343" mass="38953">MTRRAKEKRTARAQEKQRAAERELREQALAFRPEWKQLLAAIDGTGHPAASKLGKPSAPIVDTLQWKSSLVPIAAADVLQLPIKLDAQKGVLQYEFSTRDYDITFAVQMICADGTMIELLEPKRFDSQKAPVKGRLELVGPGMVLLIWDNSFSWVNPKQLAYSVELHQDVPIVAEEKKVARALAARRKREALLMQQEQEVEMMEDIIKYEEKRTEDVQKQIAELELVLQQSQESKAKAMAKHEQLELRIEELEWEIKALSWRSFDPKTLGVLLSYLEPPTLQSLSLANKKWFCNVREFINSQKELGRESANDDTAKRTAPERVPSNAGELHRDVDPATSSQAA</sequence>
<dbReference type="EMBL" id="DAKRPA010000042">
    <property type="protein sequence ID" value="DBA01759.1"/>
    <property type="molecule type" value="Genomic_DNA"/>
</dbReference>
<evidence type="ECO:0000313" key="4">
    <source>
        <dbReference type="Proteomes" id="UP001146120"/>
    </source>
</evidence>
<feature type="region of interest" description="Disordered" evidence="2">
    <location>
        <begin position="305"/>
        <end position="343"/>
    </location>
</feature>
<evidence type="ECO:0008006" key="5">
    <source>
        <dbReference type="Google" id="ProtNLM"/>
    </source>
</evidence>
<dbReference type="AlphaFoldDB" id="A0AAV2Z898"/>
<gene>
    <name evidence="3" type="ORF">N0F65_010169</name>
</gene>
<dbReference type="SUPFAM" id="SSF101576">
    <property type="entry name" value="Supernatant protein factor (SPF), C-terminal domain"/>
    <property type="match status" value="1"/>
</dbReference>
<reference evidence="3" key="2">
    <citation type="journal article" date="2023" name="Microbiol Resour">
        <title>Decontamination and Annotation of the Draft Genome Sequence of the Oomycete Lagenidium giganteum ARSEF 373.</title>
        <authorList>
            <person name="Morgan W.R."/>
            <person name="Tartar A."/>
        </authorList>
    </citation>
    <scope>NUCLEOTIDE SEQUENCE</scope>
    <source>
        <strain evidence="3">ARSEF 373</strain>
    </source>
</reference>
<dbReference type="Proteomes" id="UP001146120">
    <property type="component" value="Unassembled WGS sequence"/>
</dbReference>
<dbReference type="InterPro" id="IPR036598">
    <property type="entry name" value="GOLD_dom_sf"/>
</dbReference>
<organism evidence="3 4">
    <name type="scientific">Lagenidium giganteum</name>
    <dbReference type="NCBI Taxonomy" id="4803"/>
    <lineage>
        <taxon>Eukaryota</taxon>
        <taxon>Sar</taxon>
        <taxon>Stramenopiles</taxon>
        <taxon>Oomycota</taxon>
        <taxon>Peronosporomycetes</taxon>
        <taxon>Pythiales</taxon>
        <taxon>Pythiaceae</taxon>
    </lineage>
</organism>
<protein>
    <recommendedName>
        <fullName evidence="5">GOLD domain-containing protein</fullName>
    </recommendedName>
</protein>
<keyword evidence="1" id="KW-0175">Coiled coil</keyword>
<feature type="coiled-coil region" evidence="1">
    <location>
        <begin position="193"/>
        <end position="262"/>
    </location>
</feature>